<sequence>MEVLSEHMLIAEVANGTFTFKNKIATGSIKLLWDKMSRFIADALKQQKGVLIPNLGTFIVGPVVGEVKKKVRPVFALLETRYAGVSQERPKYSIGGRCAVIQPNYTLLSSASGVHRGACQRLVVELMQRLGVAILSGRPVAVAFPGVGRLHTNKAGRISFEFEPLLREYFELERERVISEMPYDRGDVPPSPALEEDPVPRQLVKGLQQVHLHNPPVVQSRPVTGASGRPESPSQRARRNQHAPYKGALLDLYRMCKQNDRIGSGCVPRLQLEQWLHSEVRSALRHLAAATVLELLATHTFGKTGKHILYKPFLDQLEACIGDVEPREPPPQLVQSPKRLVEVRIESPRAAAAQAQRLQWQAAQEDELGQRWQLPSDGEEEPEITFSPQGQYPPPPLALPQTPGMAFTPGGVQQAWPPPQTGQSSQPPQSAYPPQQQQQQQQRQQQGSNPPWASYSPQQQQPQAQQQQQQQYGFSPMGYQQQSPYGQSPYGPGPGLPAPGPTEDPLVEELAGAPTHYYQNALSPRSRLAYDNFNRVHFGQIEQARGRDYKHRVVTPKVGEEQLNRREFQAMRHASEAGSPSPAEVARELGQQDGPPYSQHTPQPVVGPPRRRGSPGPQPQIMNLSHEAPSAYPSPRAVAVPGLPSHFYQPQPPTPQPWTMTPGQRQSTPSQQQLQQQQQRMRTPGQQQPQPSPQPRQSRPGSTAAPSASPVPPISQYDIINEPDPVLRQRKRNELAYALQKNYSEQIREKESVLQNIAAAESQWPYAPTGQGHDKRPPSAVSQQRAGSRPSSARRPSRPG</sequence>
<evidence type="ECO:0000259" key="2">
    <source>
        <dbReference type="Pfam" id="PF14908"/>
    </source>
</evidence>
<evidence type="ECO:0000313" key="5">
    <source>
        <dbReference type="Proteomes" id="UP000612055"/>
    </source>
</evidence>
<accession>A0A835YIE6</accession>
<dbReference type="EMBL" id="JAEHOE010000007">
    <property type="protein sequence ID" value="KAG2499190.1"/>
    <property type="molecule type" value="Genomic_DNA"/>
</dbReference>
<evidence type="ECO:0000313" key="4">
    <source>
        <dbReference type="EMBL" id="KAG2499190.1"/>
    </source>
</evidence>
<dbReference type="GO" id="GO:0005815">
    <property type="term" value="C:microtubule organizing center"/>
    <property type="evidence" value="ECO:0007669"/>
    <property type="project" value="TreeGrafter"/>
</dbReference>
<feature type="compositionally biased region" description="Basic and acidic residues" evidence="1">
    <location>
        <begin position="558"/>
        <end position="575"/>
    </location>
</feature>
<dbReference type="PANTHER" id="PTHR14362:SF2">
    <property type="entry name" value="COILED-COIL DOMAIN-CONTAINING PROTEIN 81"/>
    <property type="match status" value="1"/>
</dbReference>
<dbReference type="OrthoDB" id="125906at2759"/>
<dbReference type="Pfam" id="PF14908">
    <property type="entry name" value="HU-CCDC81_euk_1"/>
    <property type="match status" value="1"/>
</dbReference>
<dbReference type="Pfam" id="PF18289">
    <property type="entry name" value="HU-CCDC81_euk_2"/>
    <property type="match status" value="1"/>
</dbReference>
<feature type="domain" description="CCDC81 HU" evidence="3">
    <location>
        <begin position="100"/>
        <end position="168"/>
    </location>
</feature>
<evidence type="ECO:0000259" key="3">
    <source>
        <dbReference type="Pfam" id="PF18289"/>
    </source>
</evidence>
<organism evidence="4 5">
    <name type="scientific">Edaphochlamys debaryana</name>
    <dbReference type="NCBI Taxonomy" id="47281"/>
    <lineage>
        <taxon>Eukaryota</taxon>
        <taxon>Viridiplantae</taxon>
        <taxon>Chlorophyta</taxon>
        <taxon>core chlorophytes</taxon>
        <taxon>Chlorophyceae</taxon>
        <taxon>CS clade</taxon>
        <taxon>Chlamydomonadales</taxon>
        <taxon>Chlamydomonadales incertae sedis</taxon>
        <taxon>Edaphochlamys</taxon>
    </lineage>
</organism>
<feature type="compositionally biased region" description="Low complexity" evidence="1">
    <location>
        <begin position="782"/>
        <end position="794"/>
    </location>
</feature>
<reference evidence="4" key="1">
    <citation type="journal article" date="2020" name="bioRxiv">
        <title>Comparative genomics of Chlamydomonas.</title>
        <authorList>
            <person name="Craig R.J."/>
            <person name="Hasan A.R."/>
            <person name="Ness R.W."/>
            <person name="Keightley P.D."/>
        </authorList>
    </citation>
    <scope>NUCLEOTIDE SEQUENCE</scope>
    <source>
        <strain evidence="4">CCAP 11/70</strain>
    </source>
</reference>
<dbReference type="Proteomes" id="UP000612055">
    <property type="component" value="Unassembled WGS sequence"/>
</dbReference>
<dbReference type="InterPro" id="IPR040673">
    <property type="entry name" value="CCDC81_HU_dom_2"/>
</dbReference>
<feature type="compositionally biased region" description="Low complexity" evidence="1">
    <location>
        <begin position="657"/>
        <end position="708"/>
    </location>
</feature>
<dbReference type="InterPro" id="IPR028034">
    <property type="entry name" value="HU-CCDC81"/>
</dbReference>
<name>A0A835YIE6_9CHLO</name>
<feature type="compositionally biased region" description="Low complexity" evidence="1">
    <location>
        <begin position="421"/>
        <end position="490"/>
    </location>
</feature>
<comment type="caution">
    <text evidence="4">The sequence shown here is derived from an EMBL/GenBank/DDBJ whole genome shotgun (WGS) entry which is preliminary data.</text>
</comment>
<feature type="region of interest" description="Disordered" evidence="1">
    <location>
        <begin position="376"/>
        <end position="512"/>
    </location>
</feature>
<evidence type="ECO:0000256" key="1">
    <source>
        <dbReference type="SAM" id="MobiDB-lite"/>
    </source>
</evidence>
<feature type="region of interest" description="Disordered" evidence="1">
    <location>
        <begin position="764"/>
        <end position="800"/>
    </location>
</feature>
<feature type="region of interest" description="Disordered" evidence="1">
    <location>
        <begin position="215"/>
        <end position="241"/>
    </location>
</feature>
<dbReference type="AlphaFoldDB" id="A0A835YIE6"/>
<protein>
    <recommendedName>
        <fullName evidence="6">CCDC81 HU domain-containing protein</fullName>
    </recommendedName>
</protein>
<dbReference type="PANTHER" id="PTHR14362">
    <property type="entry name" value="COILED-COIL DOMAIN-CONTAINING PROTEIN 81"/>
    <property type="match status" value="1"/>
</dbReference>
<keyword evidence="5" id="KW-1185">Reference proteome</keyword>
<feature type="compositionally biased region" description="Pro residues" evidence="1">
    <location>
        <begin position="491"/>
        <end position="502"/>
    </location>
</feature>
<dbReference type="InterPro" id="IPR026295">
    <property type="entry name" value="CCD81"/>
</dbReference>
<feature type="domain" description="CCDC81 HU" evidence="2">
    <location>
        <begin position="19"/>
        <end position="79"/>
    </location>
</feature>
<proteinExistence type="predicted"/>
<gene>
    <name evidence="4" type="ORF">HYH03_002771</name>
</gene>
<feature type="region of interest" description="Disordered" evidence="1">
    <location>
        <begin position="540"/>
        <end position="727"/>
    </location>
</feature>
<evidence type="ECO:0008006" key="6">
    <source>
        <dbReference type="Google" id="ProtNLM"/>
    </source>
</evidence>